<sequence>HINKYKPDEEQQWQNASANAAMKKLTELAKYFTELISFLESLKNKSNLDESKRKKVKLSNKKSFADFSAQVNPTSINFGAQVNLTFVNFGAQVNPTSVDFGVQVFLPDLIYKSLLGQISKLESANKQLLAKNEELKKRLYERFINQQDRMENEIHEELTNYLSIILEELCVEKNQEMNVIDNLIHNQSQAGCIKKYSVCNTFNINNKKQQSDESSNIVNTNEKSLAINSYTFRESSKQCLAHEVYIPQIYDGEQMLRHDAILEEINKSLKSLIPLIPSQQHWEIAARNCTKFVKLHTNLFNLIEFSENEAHEPRIRSNYISESCRF</sequence>
<dbReference type="EMBL" id="CAJVQC010011211">
    <property type="protein sequence ID" value="CAG8625127.1"/>
    <property type="molecule type" value="Genomic_DNA"/>
</dbReference>
<organism evidence="1 2">
    <name type="scientific">Racocetra persica</name>
    <dbReference type="NCBI Taxonomy" id="160502"/>
    <lineage>
        <taxon>Eukaryota</taxon>
        <taxon>Fungi</taxon>
        <taxon>Fungi incertae sedis</taxon>
        <taxon>Mucoromycota</taxon>
        <taxon>Glomeromycotina</taxon>
        <taxon>Glomeromycetes</taxon>
        <taxon>Diversisporales</taxon>
        <taxon>Gigasporaceae</taxon>
        <taxon>Racocetra</taxon>
    </lineage>
</organism>
<gene>
    <name evidence="1" type="ORF">RPERSI_LOCUS6874</name>
</gene>
<comment type="caution">
    <text evidence="1">The sequence shown here is derived from an EMBL/GenBank/DDBJ whole genome shotgun (WGS) entry which is preliminary data.</text>
</comment>
<protein>
    <submittedName>
        <fullName evidence="1">21005_t:CDS:1</fullName>
    </submittedName>
</protein>
<dbReference type="Proteomes" id="UP000789920">
    <property type="component" value="Unassembled WGS sequence"/>
</dbReference>
<evidence type="ECO:0000313" key="1">
    <source>
        <dbReference type="EMBL" id="CAG8625127.1"/>
    </source>
</evidence>
<feature type="non-terminal residue" evidence="1">
    <location>
        <position position="1"/>
    </location>
</feature>
<name>A0ACA9MZT8_9GLOM</name>
<proteinExistence type="predicted"/>
<accession>A0ACA9MZT8</accession>
<evidence type="ECO:0000313" key="2">
    <source>
        <dbReference type="Proteomes" id="UP000789920"/>
    </source>
</evidence>
<keyword evidence="2" id="KW-1185">Reference proteome</keyword>
<reference evidence="1" key="1">
    <citation type="submission" date="2021-06" db="EMBL/GenBank/DDBJ databases">
        <authorList>
            <person name="Kallberg Y."/>
            <person name="Tangrot J."/>
            <person name="Rosling A."/>
        </authorList>
    </citation>
    <scope>NUCLEOTIDE SEQUENCE</scope>
    <source>
        <strain evidence="1">MA461A</strain>
    </source>
</reference>